<dbReference type="EMBL" id="AB597836">
    <property type="protein sequence ID" value="BAL05123.1"/>
    <property type="molecule type" value="mRNA"/>
</dbReference>
<evidence type="ECO:0000256" key="4">
    <source>
        <dbReference type="ARBA" id="ARBA00010617"/>
    </source>
</evidence>
<gene>
    <name evidence="16" type="primary">PcCYP_24m</name>
</gene>
<dbReference type="GO" id="GO:0016705">
    <property type="term" value="F:oxidoreductase activity, acting on paired donors, with incorporation or reduction of molecular oxygen"/>
    <property type="evidence" value="ECO:0007669"/>
    <property type="project" value="InterPro"/>
</dbReference>
<organism evidence="16">
    <name type="scientific">Phanerodontia chrysosporium</name>
    <name type="common">White-rot fungus</name>
    <name type="synonym">Sporotrichum pruinosum</name>
    <dbReference type="NCBI Taxonomy" id="2822231"/>
    <lineage>
        <taxon>Eukaryota</taxon>
        <taxon>Fungi</taxon>
        <taxon>Dikarya</taxon>
        <taxon>Basidiomycota</taxon>
        <taxon>Agaricomycotina</taxon>
        <taxon>Agaricomycetes</taxon>
        <taxon>Polyporales</taxon>
        <taxon>Phanerochaetaceae</taxon>
        <taxon>Phanerodontia</taxon>
    </lineage>
</organism>
<keyword evidence="6" id="KW-0812">Transmembrane</keyword>
<name>G5EJR1_PHACH</name>
<dbReference type="InterPro" id="IPR017972">
    <property type="entry name" value="Cyt_P450_CS"/>
</dbReference>
<proteinExistence type="evidence at transcript level"/>
<keyword evidence="11 14" id="KW-0503">Monooxygenase</keyword>
<keyword evidence="7 13" id="KW-0479">Metal-binding</keyword>
<dbReference type="InterPro" id="IPR050364">
    <property type="entry name" value="Cytochrome_P450_fung"/>
</dbReference>
<sequence>MPDCTTIGYLLASLALAYALASCHPRSSRYPPGPRGLPLLGNLLDMPRKHSWTKHQELSKTYRSDIIHYQVLGLHILALNSGRAVRDLLDKRSTIYSDRQETVMLHELTGWHRNWALMRYGDAWKERRRLFHQHFRPRVVSQYNLKQVKAARSLLHSLLESPRVFSEHIRFMASSLILDIVYALDVRPDDLEARRVERALETLAKISASVFMVDLIPVLKYLPSWFPGAGSKRQASIWKNIVDEMFETAYQVCKNSAQHEYVRPCFTTALLSEVSDPANMKEMDEIFMSLAGTTYIGGSDTINATLNTWMLAMTLFPHTQVAVQDELDTVLGRKRLPSIEDRDLLPRVTAMLHEVLRWHPVGPMGVPHRLTVDDEYRGYHIPAGTIVMINAWAILRDESVYPDPDVFRPERYLDSDGRLRTDMPYPVEGFGAGRRLCPGRHFAHDMLWLAIAHVLTVFRIERAVDEDGHEIVPEAKFEPWLISPPEPFQCQIKLRFPEAEGLIHLAAMDE</sequence>
<evidence type="ECO:0000256" key="6">
    <source>
        <dbReference type="ARBA" id="ARBA00022692"/>
    </source>
</evidence>
<dbReference type="PROSITE" id="PS00086">
    <property type="entry name" value="CYTOCHROME_P450"/>
    <property type="match status" value="1"/>
</dbReference>
<dbReference type="GO" id="GO:0020037">
    <property type="term" value="F:heme binding"/>
    <property type="evidence" value="ECO:0007669"/>
    <property type="project" value="InterPro"/>
</dbReference>
<keyword evidence="10 13" id="KW-0408">Iron</keyword>
<dbReference type="InterPro" id="IPR002401">
    <property type="entry name" value="Cyt_P450_E_grp-I"/>
</dbReference>
<dbReference type="GO" id="GO:0004497">
    <property type="term" value="F:monooxygenase activity"/>
    <property type="evidence" value="ECO:0007669"/>
    <property type="project" value="UniProtKB-KW"/>
</dbReference>
<evidence type="ECO:0000256" key="13">
    <source>
        <dbReference type="PIRSR" id="PIRSR602401-1"/>
    </source>
</evidence>
<evidence type="ECO:0000256" key="14">
    <source>
        <dbReference type="RuleBase" id="RU000461"/>
    </source>
</evidence>
<dbReference type="PANTHER" id="PTHR46300">
    <property type="entry name" value="P450, PUTATIVE (EUROFUNG)-RELATED-RELATED"/>
    <property type="match status" value="1"/>
</dbReference>
<keyword evidence="5 13" id="KW-0349">Heme</keyword>
<dbReference type="AlphaFoldDB" id="G5EJR1"/>
<evidence type="ECO:0000256" key="9">
    <source>
        <dbReference type="ARBA" id="ARBA00023002"/>
    </source>
</evidence>
<dbReference type="InterPro" id="IPR036396">
    <property type="entry name" value="Cyt_P450_sf"/>
</dbReference>
<feature type="binding site" description="axial binding residue" evidence="13">
    <location>
        <position position="437"/>
    </location>
    <ligand>
        <name>heme</name>
        <dbReference type="ChEBI" id="CHEBI:30413"/>
    </ligand>
    <ligandPart>
        <name>Fe</name>
        <dbReference type="ChEBI" id="CHEBI:18248"/>
    </ligandPart>
</feature>
<reference evidence="16" key="1">
    <citation type="submission" date="2010-10" db="EMBL/GenBank/DDBJ databases">
        <title>Phanerochaete chrysosporium cytochrome P450.</title>
        <authorList>
            <person name="Hirosue S."/>
            <person name="Hiratsuka N."/>
            <person name="Ichinose H."/>
            <person name="Wariishi H."/>
        </authorList>
    </citation>
    <scope>NUCLEOTIDE SEQUENCE</scope>
    <source>
        <strain evidence="16">ATCC 34541</strain>
    </source>
</reference>
<evidence type="ECO:0000256" key="7">
    <source>
        <dbReference type="ARBA" id="ARBA00022723"/>
    </source>
</evidence>
<evidence type="ECO:0000256" key="10">
    <source>
        <dbReference type="ARBA" id="ARBA00023004"/>
    </source>
</evidence>
<evidence type="ECO:0000256" key="5">
    <source>
        <dbReference type="ARBA" id="ARBA00022617"/>
    </source>
</evidence>
<protein>
    <submittedName>
        <fullName evidence="16">Cytochrome P450</fullName>
    </submittedName>
</protein>
<comment type="cofactor">
    <cofactor evidence="1 13">
        <name>heme</name>
        <dbReference type="ChEBI" id="CHEBI:30413"/>
    </cofactor>
</comment>
<dbReference type="CDD" id="cd11065">
    <property type="entry name" value="CYP64-like"/>
    <property type="match status" value="1"/>
</dbReference>
<evidence type="ECO:0000256" key="12">
    <source>
        <dbReference type="ARBA" id="ARBA00023136"/>
    </source>
</evidence>
<dbReference type="VEuPathDB" id="FungiDB:AGR57_1157"/>
<evidence type="ECO:0000313" key="16">
    <source>
        <dbReference type="EMBL" id="BAL05123.1"/>
    </source>
</evidence>
<dbReference type="PRINTS" id="PR00463">
    <property type="entry name" value="EP450I"/>
</dbReference>
<evidence type="ECO:0000256" key="11">
    <source>
        <dbReference type="ARBA" id="ARBA00023033"/>
    </source>
</evidence>
<feature type="chain" id="PRO_5003476194" evidence="15">
    <location>
        <begin position="22"/>
        <end position="510"/>
    </location>
</feature>
<evidence type="ECO:0000256" key="15">
    <source>
        <dbReference type="SAM" id="SignalP"/>
    </source>
</evidence>
<dbReference type="PANTHER" id="PTHR46300:SF7">
    <property type="entry name" value="P450, PUTATIVE (EUROFUNG)-RELATED"/>
    <property type="match status" value="1"/>
</dbReference>
<dbReference type="InterPro" id="IPR001128">
    <property type="entry name" value="Cyt_P450"/>
</dbReference>
<comment type="subcellular location">
    <subcellularLocation>
        <location evidence="2">Membrane</location>
        <topology evidence="2">Single-pass membrane protein</topology>
    </subcellularLocation>
</comment>
<dbReference type="SUPFAM" id="SSF48264">
    <property type="entry name" value="Cytochrome P450"/>
    <property type="match status" value="1"/>
</dbReference>
<comment type="pathway">
    <text evidence="3">Secondary metabolite biosynthesis.</text>
</comment>
<dbReference type="Pfam" id="PF00067">
    <property type="entry name" value="p450"/>
    <property type="match status" value="1"/>
</dbReference>
<evidence type="ECO:0000256" key="8">
    <source>
        <dbReference type="ARBA" id="ARBA00022989"/>
    </source>
</evidence>
<dbReference type="GO" id="GO:0005506">
    <property type="term" value="F:iron ion binding"/>
    <property type="evidence" value="ECO:0007669"/>
    <property type="project" value="InterPro"/>
</dbReference>
<evidence type="ECO:0000256" key="2">
    <source>
        <dbReference type="ARBA" id="ARBA00004167"/>
    </source>
</evidence>
<dbReference type="Gene3D" id="1.10.630.10">
    <property type="entry name" value="Cytochrome P450"/>
    <property type="match status" value="1"/>
</dbReference>
<keyword evidence="15" id="KW-0732">Signal</keyword>
<keyword evidence="9 14" id="KW-0560">Oxidoreductase</keyword>
<feature type="signal peptide" evidence="15">
    <location>
        <begin position="1"/>
        <end position="21"/>
    </location>
</feature>
<evidence type="ECO:0000256" key="1">
    <source>
        <dbReference type="ARBA" id="ARBA00001971"/>
    </source>
</evidence>
<accession>G5EJR1</accession>
<dbReference type="PRINTS" id="PR00385">
    <property type="entry name" value="P450"/>
</dbReference>
<keyword evidence="8" id="KW-1133">Transmembrane helix</keyword>
<comment type="similarity">
    <text evidence="4 14">Belongs to the cytochrome P450 family.</text>
</comment>
<evidence type="ECO:0000256" key="3">
    <source>
        <dbReference type="ARBA" id="ARBA00005179"/>
    </source>
</evidence>
<dbReference type="GO" id="GO:0016020">
    <property type="term" value="C:membrane"/>
    <property type="evidence" value="ECO:0007669"/>
    <property type="project" value="UniProtKB-SubCell"/>
</dbReference>
<keyword evidence="12" id="KW-0472">Membrane</keyword>